<sequence length="224" mass="24359">MNPNDRPEIILPSGRPASAIFDADTLDGLWPHLLVPRPTDSTASLQASMLELASAGVIPVPDEGPEVFGELAEALWQARLAQQSQWPAEGWPLDRIARRLREQGIAAEWALPVNSEADAVDALAPHRASGLRGAVVIYESQAVELALQPGDASVVAEAFVTPKRKGFFGKPQFDVREYQAGCEFISTQLVNAAQAEGIDASWDGDWERTVVLHDVQFMARLPRS</sequence>
<dbReference type="AlphaFoldDB" id="A0A0G3H8G6"/>
<evidence type="ECO:0000313" key="2">
    <source>
        <dbReference type="EMBL" id="AKK09634.1"/>
    </source>
</evidence>
<gene>
    <name evidence="2" type="ORF">CTEST_11125</name>
</gene>
<proteinExistence type="predicted"/>
<dbReference type="Pfam" id="PF21831">
    <property type="entry name" value="DUF6891"/>
    <property type="match status" value="1"/>
</dbReference>
<protein>
    <recommendedName>
        <fullName evidence="1">DUF6891 domain-containing protein</fullName>
    </recommendedName>
</protein>
<dbReference type="PATRIC" id="fig|136857.5.peg.2198"/>
<dbReference type="InterPro" id="IPR054186">
    <property type="entry name" value="DUF6891"/>
</dbReference>
<dbReference type="EMBL" id="CP011545">
    <property type="protein sequence ID" value="AKK09634.1"/>
    <property type="molecule type" value="Genomic_DNA"/>
</dbReference>
<dbReference type="KEGG" id="cted:CTEST_11125"/>
<dbReference type="RefSeq" id="WP_047253760.1">
    <property type="nucleotide sequence ID" value="NZ_CP011545.1"/>
</dbReference>
<evidence type="ECO:0000259" key="1">
    <source>
        <dbReference type="Pfam" id="PF21831"/>
    </source>
</evidence>
<evidence type="ECO:0000313" key="3">
    <source>
        <dbReference type="Proteomes" id="UP000035540"/>
    </source>
</evidence>
<dbReference type="STRING" id="136857.CTEST_11125"/>
<accession>A0A0G3H8G6</accession>
<organism evidence="2 3">
    <name type="scientific">Corynebacterium testudinoris</name>
    <dbReference type="NCBI Taxonomy" id="136857"/>
    <lineage>
        <taxon>Bacteria</taxon>
        <taxon>Bacillati</taxon>
        <taxon>Actinomycetota</taxon>
        <taxon>Actinomycetes</taxon>
        <taxon>Mycobacteriales</taxon>
        <taxon>Corynebacteriaceae</taxon>
        <taxon>Corynebacterium</taxon>
    </lineage>
</organism>
<name>A0A0G3H8G6_9CORY</name>
<reference evidence="3" key="2">
    <citation type="submission" date="2015-05" db="EMBL/GenBank/DDBJ databases">
        <title>Complete genome sequence of Corynebacterium testudinoris DSM 44614, recovered from necrotic lesions in the mouth of a tortoise.</title>
        <authorList>
            <person name="Ruckert C."/>
            <person name="Albersmeier A."/>
            <person name="Winkler A."/>
            <person name="Tauch A."/>
        </authorList>
    </citation>
    <scope>NUCLEOTIDE SEQUENCE [LARGE SCALE GENOMIC DNA]</scope>
    <source>
        <strain evidence="3">DSM 44614</strain>
    </source>
</reference>
<reference evidence="2 3" key="1">
    <citation type="journal article" date="2015" name="Genome Announc.">
        <title>Complete Genome Sequence of the Type Strain Corynebacterium testudinoris DSM 44614, Recovered from Necrotic Lesions in the Mouth of a Tortoise.</title>
        <authorList>
            <person name="Ruckert C."/>
            <person name="Kriete M."/>
            <person name="Jaenicke S."/>
            <person name="Winkler A."/>
            <person name="Tauch A."/>
        </authorList>
    </citation>
    <scope>NUCLEOTIDE SEQUENCE [LARGE SCALE GENOMIC DNA]</scope>
    <source>
        <strain evidence="2 3">DSM 44614</strain>
    </source>
</reference>
<feature type="domain" description="DUF6891" evidence="1">
    <location>
        <begin position="67"/>
        <end position="220"/>
    </location>
</feature>
<dbReference type="Proteomes" id="UP000035540">
    <property type="component" value="Chromosome"/>
</dbReference>
<keyword evidence="3" id="KW-1185">Reference proteome</keyword>
<dbReference type="OrthoDB" id="5515732at2"/>